<dbReference type="Pfam" id="PF13181">
    <property type="entry name" value="TPR_8"/>
    <property type="match status" value="1"/>
</dbReference>
<dbReference type="EMBL" id="JAAAID010000085">
    <property type="protein sequence ID" value="KAG0022814.1"/>
    <property type="molecule type" value="Genomic_DNA"/>
</dbReference>
<feature type="repeat" description="TPR" evidence="3">
    <location>
        <begin position="417"/>
        <end position="450"/>
    </location>
</feature>
<dbReference type="Pfam" id="PF14559">
    <property type="entry name" value="TPR_19"/>
    <property type="match status" value="1"/>
</dbReference>
<evidence type="ECO:0000313" key="5">
    <source>
        <dbReference type="Proteomes" id="UP000703661"/>
    </source>
</evidence>
<dbReference type="GO" id="GO:0006401">
    <property type="term" value="P:RNA catabolic process"/>
    <property type="evidence" value="ECO:0007669"/>
    <property type="project" value="InterPro"/>
</dbReference>
<dbReference type="SUPFAM" id="SSF48452">
    <property type="entry name" value="TPR-like"/>
    <property type="match status" value="5"/>
</dbReference>
<comment type="caution">
    <text evidence="4">The sequence shown here is derived from an EMBL/GenBank/DDBJ whole genome shotgun (WGS) entry which is preliminary data.</text>
</comment>
<proteinExistence type="predicted"/>
<evidence type="ECO:0000256" key="1">
    <source>
        <dbReference type="ARBA" id="ARBA00022737"/>
    </source>
</evidence>
<accession>A0A9P6N2J9</accession>
<evidence type="ECO:0000256" key="3">
    <source>
        <dbReference type="PROSITE-ProRule" id="PRU00339"/>
    </source>
</evidence>
<feature type="repeat" description="TPR" evidence="3">
    <location>
        <begin position="38"/>
        <end position="71"/>
    </location>
</feature>
<dbReference type="PANTHER" id="PTHR15704:SF7">
    <property type="entry name" value="SUPERKILLER COMPLEX PROTEIN 3"/>
    <property type="match status" value="1"/>
</dbReference>
<keyword evidence="2 3" id="KW-0802">TPR repeat</keyword>
<keyword evidence="5" id="KW-1185">Reference proteome</keyword>
<dbReference type="InterPro" id="IPR011990">
    <property type="entry name" value="TPR-like_helical_dom_sf"/>
</dbReference>
<dbReference type="Pfam" id="PF13176">
    <property type="entry name" value="TPR_7"/>
    <property type="match status" value="1"/>
</dbReference>
<protein>
    <submittedName>
        <fullName evidence="4">Superkiller protein 3</fullName>
    </submittedName>
</protein>
<dbReference type="InterPro" id="IPR019734">
    <property type="entry name" value="TPR_rpt"/>
</dbReference>
<gene>
    <name evidence="4" type="primary">SKI3</name>
    <name evidence="4" type="ORF">BGZ80_011095</name>
</gene>
<dbReference type="Gene3D" id="1.25.40.10">
    <property type="entry name" value="Tetratricopeptide repeat domain"/>
    <property type="match status" value="5"/>
</dbReference>
<evidence type="ECO:0000313" key="4">
    <source>
        <dbReference type="EMBL" id="KAG0022814.1"/>
    </source>
</evidence>
<keyword evidence="1" id="KW-0677">Repeat</keyword>
<feature type="repeat" description="TPR" evidence="3">
    <location>
        <begin position="662"/>
        <end position="695"/>
    </location>
</feature>
<dbReference type="Proteomes" id="UP000703661">
    <property type="component" value="Unassembled WGS sequence"/>
</dbReference>
<feature type="repeat" description="TPR" evidence="3">
    <location>
        <begin position="937"/>
        <end position="970"/>
    </location>
</feature>
<dbReference type="OrthoDB" id="421075at2759"/>
<feature type="repeat" description="TPR" evidence="3">
    <location>
        <begin position="628"/>
        <end position="661"/>
    </location>
</feature>
<sequence length="1434" mass="159682">MSTVKANLKNAKEAIVNKKYEDALKWAEKVLDADSANYMGLVFSGLAYQNLGKPKEGEENFKKAITLNPELPLAREGLINFYEKLEKWPELILALEDMLRTHLKTPDGKKALSTTEKLIDLYTKEGQKDKAIEKIQTLLPGSSLYELLDDKPNQLGTLKSLASIQEEADGEFYEREVRLRRGRLGGGTQEQVQNAVRNELYSKSELGSTYESILELDEEGNKEMQLKLLQFYINKMEAVTTDKKSAMREKATALSSKMIQGNCTSPLPFEFLLKFIDAGSPTDYDADLQEQYITKFPNTGLSKMIQAQLHFSNGEAREDLVELLNEGFKLEPNIAYGYLVLCWMDHAAQDYDGGLEHATAGLDILQKLTTATACPFSKMRRSFELCMADCQLKISPKLAGNALALYEGILKEDSENVDAHQGVGFVLCMEKKYTEATQSFERVLALDPDNISARSELGWICYLQEDYNQAEERLREVVEMSEEPRALDLYRLGRTYYEMGGEYRENSDYSHSQLIAAAKLDPRCAGAFTYLGHYYREVAQDDARAEKCYQHAFTLDPREGDAGRFLSDYLLNGDSLEGAVDVYQRVIEADGKANWALNRLGFAELMRGNNLEAMSAFQKLLRNDIKDALAWEGVAEAYQHEGRYMAALKAFARNRELVPKSTMSEYHIARVHQRLGMYPEAIQHYQSTLELAQQNQEPKHVPSLMGIAESYLEQGKEFFVSGYYGRSAESCGHAIEYAYQLLQDDPNIMSAWKLVGDACLAYRSVPRYLSLCPSEILSAIVDIIPADTDSLLHFPAHLDNELSNLLNAVSKTDLTDATTEISSQALDAIFTVAGLAYKRANILNGNEGHQAANYWYDIALSYYYRYENAIRKNRAEGAANHANQWLGIAMRCLKASLQFEEENPIVWNALGVAALTTNAKISQHAFIKAIEYDSKSAAPWSNLGFLYIFNSELDLALKAFTAAQTLDPSFAQAWTGQACVASLWGSGESTALFAHACESSTASILEADYGYALNTFTDMLANFHKPNAGANTSNNKRGPSQNATTLLVTPAFALSKYLEQRPRDVAGWNLLGLIRERFLQQEGAAECFLTAIKIMNEEGGDNAENNNRRRKMMLHHNLARALLSMQDYAGAVEAYEISLDLEGPDAKPNTVRTCKHLGAGLALYYAGELERSLAMFEIALGETEQVEGMEKSRDDVVVLLSQVLWALGGDEQRAAAKDELFRCIAQSPTHLPAIFGLGAMGLVQNDETLATAALKEILKFSRPELAEMDPELRSDRIIGQYYSLLSESKLSIAALSKSVHQAPAEAILWMRLSEHLSSTIGTTGASAYSVAQSNAKAGLDLLRGRESLQAVDLMRGYAQVAGTMLLADEEKRQKVATRKNVKKEKLEEENQLSLGRVQAALGMAQRAVMAAPWEHQAWGVVGALVQERAQRYDM</sequence>
<dbReference type="PROSITE" id="PS50005">
    <property type="entry name" value="TPR"/>
    <property type="match status" value="5"/>
</dbReference>
<dbReference type="PANTHER" id="PTHR15704">
    <property type="entry name" value="SUPERKILLER 3 PROTEIN-RELATED"/>
    <property type="match status" value="1"/>
</dbReference>
<dbReference type="GO" id="GO:0055087">
    <property type="term" value="C:Ski complex"/>
    <property type="evidence" value="ECO:0007669"/>
    <property type="project" value="InterPro"/>
</dbReference>
<name>A0A9P6N2J9_9FUNG</name>
<reference evidence="4" key="1">
    <citation type="journal article" date="2020" name="Fungal Divers.">
        <title>Resolving the Mortierellaceae phylogeny through synthesis of multi-gene phylogenetics and phylogenomics.</title>
        <authorList>
            <person name="Vandepol N."/>
            <person name="Liber J."/>
            <person name="Desiro A."/>
            <person name="Na H."/>
            <person name="Kennedy M."/>
            <person name="Barry K."/>
            <person name="Grigoriev I.V."/>
            <person name="Miller A.N."/>
            <person name="O'Donnell K."/>
            <person name="Stajich J.E."/>
            <person name="Bonito G."/>
        </authorList>
    </citation>
    <scope>NUCLEOTIDE SEQUENCE</scope>
    <source>
        <strain evidence="4">NRRL 2769</strain>
    </source>
</reference>
<evidence type="ECO:0000256" key="2">
    <source>
        <dbReference type="ARBA" id="ARBA00022803"/>
    </source>
</evidence>
<dbReference type="SMART" id="SM00028">
    <property type="entry name" value="TPR"/>
    <property type="match status" value="13"/>
</dbReference>
<dbReference type="InterPro" id="IPR039226">
    <property type="entry name" value="Ski3/TTC37"/>
</dbReference>
<organism evidence="4 5">
    <name type="scientific">Entomortierella chlamydospora</name>
    <dbReference type="NCBI Taxonomy" id="101097"/>
    <lineage>
        <taxon>Eukaryota</taxon>
        <taxon>Fungi</taxon>
        <taxon>Fungi incertae sedis</taxon>
        <taxon>Mucoromycota</taxon>
        <taxon>Mortierellomycotina</taxon>
        <taxon>Mortierellomycetes</taxon>
        <taxon>Mortierellales</taxon>
        <taxon>Mortierellaceae</taxon>
        <taxon>Entomortierella</taxon>
    </lineage>
</organism>